<keyword evidence="2" id="KW-1185">Reference proteome</keyword>
<dbReference type="PANTHER" id="PTHR47501">
    <property type="entry name" value="TRANSPOSASE-RELATED"/>
    <property type="match status" value="1"/>
</dbReference>
<evidence type="ECO:0000313" key="2">
    <source>
        <dbReference type="Proteomes" id="UP000475862"/>
    </source>
</evidence>
<accession>A0A6G0TLF5</accession>
<organism evidence="1 2">
    <name type="scientific">Aphis glycines</name>
    <name type="common">Soybean aphid</name>
    <dbReference type="NCBI Taxonomy" id="307491"/>
    <lineage>
        <taxon>Eukaryota</taxon>
        <taxon>Metazoa</taxon>
        <taxon>Ecdysozoa</taxon>
        <taxon>Arthropoda</taxon>
        <taxon>Hexapoda</taxon>
        <taxon>Insecta</taxon>
        <taxon>Pterygota</taxon>
        <taxon>Neoptera</taxon>
        <taxon>Paraneoptera</taxon>
        <taxon>Hemiptera</taxon>
        <taxon>Sternorrhyncha</taxon>
        <taxon>Aphidomorpha</taxon>
        <taxon>Aphidoidea</taxon>
        <taxon>Aphididae</taxon>
        <taxon>Aphidini</taxon>
        <taxon>Aphis</taxon>
        <taxon>Aphis</taxon>
    </lineage>
</organism>
<protein>
    <recommendedName>
        <fullName evidence="3">DUF659 domain-containing protein</fullName>
    </recommendedName>
</protein>
<dbReference type="AlphaFoldDB" id="A0A6G0TLF5"/>
<evidence type="ECO:0008006" key="3">
    <source>
        <dbReference type="Google" id="ProtNLM"/>
    </source>
</evidence>
<dbReference type="SUPFAM" id="SSF53098">
    <property type="entry name" value="Ribonuclease H-like"/>
    <property type="match status" value="1"/>
</dbReference>
<dbReference type="PANTHER" id="PTHR47501:SF5">
    <property type="entry name" value="HAT C-TERMINAL DIMERISATION DOMAIN-CONTAINING PROTEIN"/>
    <property type="match status" value="1"/>
</dbReference>
<dbReference type="EMBL" id="VYZN01000031">
    <property type="protein sequence ID" value="KAE9533882.1"/>
    <property type="molecule type" value="Genomic_DNA"/>
</dbReference>
<dbReference type="InterPro" id="IPR012337">
    <property type="entry name" value="RNaseH-like_sf"/>
</dbReference>
<gene>
    <name evidence="1" type="ORF">AGLY_008961</name>
</gene>
<name>A0A6G0TLF5_APHGL</name>
<reference evidence="1 2" key="1">
    <citation type="submission" date="2019-08" db="EMBL/GenBank/DDBJ databases">
        <title>The genome of the soybean aphid Biotype 1, its phylome, world population structure and adaptation to the North American continent.</title>
        <authorList>
            <person name="Giordano R."/>
            <person name="Donthu R.K."/>
            <person name="Hernandez A.G."/>
            <person name="Wright C.L."/>
            <person name="Zimin A.V."/>
        </authorList>
    </citation>
    <scope>NUCLEOTIDE SEQUENCE [LARGE SCALE GENOMIC DNA]</scope>
    <source>
        <tissue evidence="1">Whole aphids</tissue>
    </source>
</reference>
<comment type="caution">
    <text evidence="1">The sequence shown here is derived from an EMBL/GenBank/DDBJ whole genome shotgun (WGS) entry which is preliminary data.</text>
</comment>
<evidence type="ECO:0000313" key="1">
    <source>
        <dbReference type="EMBL" id="KAE9533882.1"/>
    </source>
</evidence>
<dbReference type="OrthoDB" id="6625349at2759"/>
<dbReference type="Proteomes" id="UP000475862">
    <property type="component" value="Unassembled WGS sequence"/>
</dbReference>
<sequence length="255" mass="29164">MPKKMAGIALSSYIGFTIYWINPQTLERFSKGLACRRMVGRHTYDNIAESIDKVLNEFKIQNKTTLIVTDNAANFVKSFSKFKKNKIFLFSKVYGNDNDSDVNECIDTNITEENEVSIEITNTLDGEPSNVDNLLSISLPPHQRCAAHTMNLIASVNIKDAEKYLAYRTICQKVFKKYQSIFNKQNQSTLSADIIKNHLGRYLITPNATRWNSYYDAIKCIVENIDKMENVCNDLQLPTISGPRKFHFYKNTAMS</sequence>
<proteinExistence type="predicted"/>